<feature type="non-terminal residue" evidence="2">
    <location>
        <position position="1"/>
    </location>
</feature>
<protein>
    <submittedName>
        <fullName evidence="2">(rape) hypothetical protein</fullName>
    </submittedName>
</protein>
<evidence type="ECO:0000256" key="1">
    <source>
        <dbReference type="SAM" id="Phobius"/>
    </source>
</evidence>
<keyword evidence="1" id="KW-0812">Transmembrane</keyword>
<dbReference type="EMBL" id="HG994365">
    <property type="protein sequence ID" value="CAF2076077.1"/>
    <property type="molecule type" value="Genomic_DNA"/>
</dbReference>
<proteinExistence type="predicted"/>
<keyword evidence="1" id="KW-1133">Transmembrane helix</keyword>
<dbReference type="AlphaFoldDB" id="A0A816RSD9"/>
<organism evidence="2">
    <name type="scientific">Brassica napus</name>
    <name type="common">Rape</name>
    <dbReference type="NCBI Taxonomy" id="3708"/>
    <lineage>
        <taxon>Eukaryota</taxon>
        <taxon>Viridiplantae</taxon>
        <taxon>Streptophyta</taxon>
        <taxon>Embryophyta</taxon>
        <taxon>Tracheophyta</taxon>
        <taxon>Spermatophyta</taxon>
        <taxon>Magnoliopsida</taxon>
        <taxon>eudicotyledons</taxon>
        <taxon>Gunneridae</taxon>
        <taxon>Pentapetalae</taxon>
        <taxon>rosids</taxon>
        <taxon>malvids</taxon>
        <taxon>Brassicales</taxon>
        <taxon>Brassicaceae</taxon>
        <taxon>Brassiceae</taxon>
        <taxon>Brassica</taxon>
    </lineage>
</organism>
<accession>A0A816RSD9</accession>
<sequence length="160" mass="18982">LCFKTHSHFQFTRSNACCWRHTFCVLVVSYTPNFVSPQHSFFRNYNNNPIRHTSQLKKYSKIQFIPYFSYFETNFEITFIVFQTLIATIPFHLLSPNLVQLRVTMAKSKSKKKGNLNSQPSSPQIDRRFYILNSLTLVDFQEFSKSLTFSVFFLFLLFML</sequence>
<keyword evidence="1" id="KW-0472">Membrane</keyword>
<feature type="transmembrane region" description="Helical" evidence="1">
    <location>
        <begin position="77"/>
        <end position="95"/>
    </location>
</feature>
<dbReference type="Proteomes" id="UP001295469">
    <property type="component" value="Chromosome C01"/>
</dbReference>
<gene>
    <name evidence="2" type="ORF">DARMORV10_C01P38570.1</name>
</gene>
<evidence type="ECO:0000313" key="2">
    <source>
        <dbReference type="EMBL" id="CAF2076077.1"/>
    </source>
</evidence>
<name>A0A816RSD9_BRANA</name>
<reference evidence="2" key="1">
    <citation type="submission" date="2021-01" db="EMBL/GenBank/DDBJ databases">
        <authorList>
            <consortium name="Genoscope - CEA"/>
            <person name="William W."/>
        </authorList>
    </citation>
    <scope>NUCLEOTIDE SEQUENCE</scope>
</reference>